<evidence type="ECO:0000256" key="2">
    <source>
        <dbReference type="ARBA" id="ARBA00022630"/>
    </source>
</evidence>
<dbReference type="PANTHER" id="PTHR42973">
    <property type="entry name" value="BINDING OXIDOREDUCTASE, PUTATIVE (AFU_ORTHOLOGUE AFUA_1G17690)-RELATED"/>
    <property type="match status" value="1"/>
</dbReference>
<keyword evidence="2" id="KW-0285">Flavoprotein</keyword>
<dbReference type="InterPro" id="IPR050416">
    <property type="entry name" value="FAD-linked_Oxidoreductase"/>
</dbReference>
<gene>
    <name evidence="7" type="ORF">BP5796_06121</name>
</gene>
<evidence type="ECO:0000313" key="8">
    <source>
        <dbReference type="Proteomes" id="UP000256328"/>
    </source>
</evidence>
<proteinExistence type="inferred from homology"/>
<dbReference type="Gene3D" id="3.30.465.10">
    <property type="match status" value="1"/>
</dbReference>
<sequence length="510" mass="54426">MRSSFLVRVLAPLFTLSTVLAQEDTCVEDDAAAGCVALESAFPTKVFYPGSTVYTYENSQFWSNTEILSPMCIFRPTSASDIATAFTTIESNAAEFAVRGGGHMGIKGANSINDGVLMVLSNLTTLELSSDQSTVFVGPAYRWGEVFDFLTTYNLSVAGGRLSPVGVPGLLLAGGINFYGNQHGFAADNVVSYEVVLANGTVVNATSTSNPDLFWALKGGSSNFGIVTKFELSTFTSKKVWAGTWSVANEYLPQFLAAIANFSSNISDPLSHIVPAVVPSGPNPTDTIGAAILFYDSDTISYPDCLKPFTDIPSIANTMAFKTVAEFAAENGQVVTDGINDVFVAGTVAGTTYDELMQGVQIINDTFFNALPALYDQIPTANISIIELDWQPIGALWIDASTANGKPGNALGLDSSKVYLCYAEVVEWIGSEYDTIVADWVESTTYAINNATQAAGLYDAFNYMGDSAGFQSIYPGYGAANEAKLLSISREYDPTRFFQTNMPGGFKIGA</sequence>
<dbReference type="Pfam" id="PF01565">
    <property type="entry name" value="FAD_binding_4"/>
    <property type="match status" value="1"/>
</dbReference>
<dbReference type="PANTHER" id="PTHR42973:SF53">
    <property type="entry name" value="FAD-BINDING PCMH-TYPE DOMAIN-CONTAINING PROTEIN-RELATED"/>
    <property type="match status" value="1"/>
</dbReference>
<organism evidence="7 8">
    <name type="scientific">Coleophoma crateriformis</name>
    <dbReference type="NCBI Taxonomy" id="565419"/>
    <lineage>
        <taxon>Eukaryota</taxon>
        <taxon>Fungi</taxon>
        <taxon>Dikarya</taxon>
        <taxon>Ascomycota</taxon>
        <taxon>Pezizomycotina</taxon>
        <taxon>Leotiomycetes</taxon>
        <taxon>Helotiales</taxon>
        <taxon>Dermateaceae</taxon>
        <taxon>Coleophoma</taxon>
    </lineage>
</organism>
<reference evidence="7 8" key="1">
    <citation type="journal article" date="2018" name="IMA Fungus">
        <title>IMA Genome-F 9: Draft genome sequence of Annulohypoxylon stygium, Aspergillus mulundensis, Berkeleyomyces basicola (syn. Thielaviopsis basicola), Ceratocystis smalleyi, two Cercospora beticola strains, Coleophoma cylindrospora, Fusarium fracticaudum, Phialophora cf. hyalina, and Morchella septimelata.</title>
        <authorList>
            <person name="Wingfield B.D."/>
            <person name="Bills G.F."/>
            <person name="Dong Y."/>
            <person name="Huang W."/>
            <person name="Nel W.J."/>
            <person name="Swalarsk-Parry B.S."/>
            <person name="Vaghefi N."/>
            <person name="Wilken P.M."/>
            <person name="An Z."/>
            <person name="de Beer Z.W."/>
            <person name="De Vos L."/>
            <person name="Chen L."/>
            <person name="Duong T.A."/>
            <person name="Gao Y."/>
            <person name="Hammerbacher A."/>
            <person name="Kikkert J.R."/>
            <person name="Li Y."/>
            <person name="Li H."/>
            <person name="Li K."/>
            <person name="Li Q."/>
            <person name="Liu X."/>
            <person name="Ma X."/>
            <person name="Naidoo K."/>
            <person name="Pethybridge S.J."/>
            <person name="Sun J."/>
            <person name="Steenkamp E.T."/>
            <person name="van der Nest M.A."/>
            <person name="van Wyk S."/>
            <person name="Wingfield M.J."/>
            <person name="Xiong C."/>
            <person name="Yue Q."/>
            <person name="Zhang X."/>
        </authorList>
    </citation>
    <scope>NUCLEOTIDE SEQUENCE [LARGE SCALE GENOMIC DNA]</scope>
    <source>
        <strain evidence="7 8">BP5796</strain>
    </source>
</reference>
<dbReference type="GO" id="GO:0071949">
    <property type="term" value="F:FAD binding"/>
    <property type="evidence" value="ECO:0007669"/>
    <property type="project" value="InterPro"/>
</dbReference>
<keyword evidence="8" id="KW-1185">Reference proteome</keyword>
<dbReference type="InterPro" id="IPR006094">
    <property type="entry name" value="Oxid_FAD_bind_N"/>
</dbReference>
<dbReference type="OrthoDB" id="2151789at2759"/>
<feature type="chain" id="PRO_5017666868" evidence="5">
    <location>
        <begin position="22"/>
        <end position="510"/>
    </location>
</feature>
<dbReference type="PROSITE" id="PS51387">
    <property type="entry name" value="FAD_PCMH"/>
    <property type="match status" value="1"/>
</dbReference>
<keyword evidence="3" id="KW-0274">FAD</keyword>
<protein>
    <submittedName>
        <fullName evidence="7">Putative FAD binding containing protein</fullName>
    </submittedName>
</protein>
<accession>A0A3D8RW21</accession>
<name>A0A3D8RW21_9HELO</name>
<dbReference type="AlphaFoldDB" id="A0A3D8RW21"/>
<dbReference type="GO" id="GO:0016491">
    <property type="term" value="F:oxidoreductase activity"/>
    <property type="evidence" value="ECO:0007669"/>
    <property type="project" value="UniProtKB-KW"/>
</dbReference>
<dbReference type="InterPro" id="IPR016169">
    <property type="entry name" value="FAD-bd_PCMH_sub2"/>
</dbReference>
<comment type="similarity">
    <text evidence="1">Belongs to the oxygen-dependent FAD-linked oxidoreductase family.</text>
</comment>
<dbReference type="EMBL" id="PDLN01000008">
    <property type="protein sequence ID" value="RDW78269.1"/>
    <property type="molecule type" value="Genomic_DNA"/>
</dbReference>
<dbReference type="InterPro" id="IPR016166">
    <property type="entry name" value="FAD-bd_PCMH"/>
</dbReference>
<evidence type="ECO:0000256" key="1">
    <source>
        <dbReference type="ARBA" id="ARBA00005466"/>
    </source>
</evidence>
<evidence type="ECO:0000256" key="5">
    <source>
        <dbReference type="SAM" id="SignalP"/>
    </source>
</evidence>
<keyword evidence="4" id="KW-0560">Oxidoreductase</keyword>
<dbReference type="SUPFAM" id="SSF56176">
    <property type="entry name" value="FAD-binding/transporter-associated domain-like"/>
    <property type="match status" value="1"/>
</dbReference>
<feature type="signal peptide" evidence="5">
    <location>
        <begin position="1"/>
        <end position="21"/>
    </location>
</feature>
<comment type="caution">
    <text evidence="7">The sequence shown here is derived from an EMBL/GenBank/DDBJ whole genome shotgun (WGS) entry which is preliminary data.</text>
</comment>
<evidence type="ECO:0000259" key="6">
    <source>
        <dbReference type="PROSITE" id="PS51387"/>
    </source>
</evidence>
<dbReference type="InterPro" id="IPR036318">
    <property type="entry name" value="FAD-bd_PCMH-like_sf"/>
</dbReference>
<feature type="domain" description="FAD-binding PCMH-type" evidence="6">
    <location>
        <begin position="66"/>
        <end position="237"/>
    </location>
</feature>
<evidence type="ECO:0000256" key="3">
    <source>
        <dbReference type="ARBA" id="ARBA00022827"/>
    </source>
</evidence>
<dbReference type="Proteomes" id="UP000256328">
    <property type="component" value="Unassembled WGS sequence"/>
</dbReference>
<keyword evidence="5" id="KW-0732">Signal</keyword>
<evidence type="ECO:0000313" key="7">
    <source>
        <dbReference type="EMBL" id="RDW78269.1"/>
    </source>
</evidence>
<evidence type="ECO:0000256" key="4">
    <source>
        <dbReference type="ARBA" id="ARBA00023002"/>
    </source>
</evidence>